<reference evidence="3" key="1">
    <citation type="submission" date="2023-03" db="EMBL/GenBank/DDBJ databases">
        <title>Amycolatopsis taiwanensis NBRC 103393.</title>
        <authorList>
            <person name="Ichikawa N."/>
            <person name="Sato H."/>
            <person name="Tonouchi N."/>
        </authorList>
    </citation>
    <scope>NUCLEOTIDE SEQUENCE</scope>
    <source>
        <strain evidence="3">NBRC 103393</strain>
    </source>
</reference>
<protein>
    <submittedName>
        <fullName evidence="3">Short-chain dehydrogenase</fullName>
    </submittedName>
</protein>
<accession>A0A9W6R079</accession>
<gene>
    <name evidence="3" type="ORF">Atai01_18060</name>
</gene>
<dbReference type="PRINTS" id="PR00080">
    <property type="entry name" value="SDRFAMILY"/>
</dbReference>
<dbReference type="AlphaFoldDB" id="A0A9W6R079"/>
<dbReference type="RefSeq" id="WP_027946721.1">
    <property type="nucleotide sequence ID" value="NZ_BSTI01000003.1"/>
</dbReference>
<keyword evidence="4" id="KW-1185">Reference proteome</keyword>
<evidence type="ECO:0000256" key="1">
    <source>
        <dbReference type="ARBA" id="ARBA00006484"/>
    </source>
</evidence>
<sequence>MTNETDRRVALVTGGAGALGATIGARLAADGSDVVLVDVDAEGVERAAARLRAGTGRRVEGWVADVSDVDSVRRTISRLRDEFGRLDQLVNNAAVNRRADLASVGQQDWELVMRVNLWGPAVLCQAAVELWQAAGTGRVVNISSRTWLSGGPLAYTSSKAGLVGLTRALALELAPLGVTVNAVAPSMVVTPFTRQGRSEDEFAEFLARHQRMTPIQRLATPEDVANAVAFFASEQAAFITGEVLHVCGGAQLAPAP</sequence>
<dbReference type="SUPFAM" id="SSF51735">
    <property type="entry name" value="NAD(P)-binding Rossmann-fold domains"/>
    <property type="match status" value="1"/>
</dbReference>
<dbReference type="GO" id="GO:0016491">
    <property type="term" value="F:oxidoreductase activity"/>
    <property type="evidence" value="ECO:0007669"/>
    <property type="project" value="UniProtKB-KW"/>
</dbReference>
<dbReference type="Gene3D" id="3.40.50.720">
    <property type="entry name" value="NAD(P)-binding Rossmann-like Domain"/>
    <property type="match status" value="1"/>
</dbReference>
<dbReference type="InterPro" id="IPR036291">
    <property type="entry name" value="NAD(P)-bd_dom_sf"/>
</dbReference>
<evidence type="ECO:0000313" key="4">
    <source>
        <dbReference type="Proteomes" id="UP001165136"/>
    </source>
</evidence>
<dbReference type="PANTHER" id="PTHR24321">
    <property type="entry name" value="DEHYDROGENASES, SHORT CHAIN"/>
    <property type="match status" value="1"/>
</dbReference>
<dbReference type="EMBL" id="BSTI01000003">
    <property type="protein sequence ID" value="GLY65187.1"/>
    <property type="molecule type" value="Genomic_DNA"/>
</dbReference>
<evidence type="ECO:0000313" key="3">
    <source>
        <dbReference type="EMBL" id="GLY65187.1"/>
    </source>
</evidence>
<organism evidence="3 4">
    <name type="scientific">Amycolatopsis taiwanensis</name>
    <dbReference type="NCBI Taxonomy" id="342230"/>
    <lineage>
        <taxon>Bacteria</taxon>
        <taxon>Bacillati</taxon>
        <taxon>Actinomycetota</taxon>
        <taxon>Actinomycetes</taxon>
        <taxon>Pseudonocardiales</taxon>
        <taxon>Pseudonocardiaceae</taxon>
        <taxon>Amycolatopsis</taxon>
    </lineage>
</organism>
<comment type="similarity">
    <text evidence="1">Belongs to the short-chain dehydrogenases/reductases (SDR) family.</text>
</comment>
<dbReference type="PRINTS" id="PR00081">
    <property type="entry name" value="GDHRDH"/>
</dbReference>
<dbReference type="InterPro" id="IPR002347">
    <property type="entry name" value="SDR_fam"/>
</dbReference>
<name>A0A9W6R079_9PSEU</name>
<dbReference type="Pfam" id="PF13561">
    <property type="entry name" value="adh_short_C2"/>
    <property type="match status" value="1"/>
</dbReference>
<comment type="caution">
    <text evidence="3">The sequence shown here is derived from an EMBL/GenBank/DDBJ whole genome shotgun (WGS) entry which is preliminary data.</text>
</comment>
<dbReference type="Proteomes" id="UP001165136">
    <property type="component" value="Unassembled WGS sequence"/>
</dbReference>
<dbReference type="PANTHER" id="PTHR24321:SF8">
    <property type="entry name" value="ESTRADIOL 17-BETA-DEHYDROGENASE 8-RELATED"/>
    <property type="match status" value="1"/>
</dbReference>
<evidence type="ECO:0000256" key="2">
    <source>
        <dbReference type="ARBA" id="ARBA00023002"/>
    </source>
</evidence>
<proteinExistence type="inferred from homology"/>
<dbReference type="CDD" id="cd05233">
    <property type="entry name" value="SDR_c"/>
    <property type="match status" value="1"/>
</dbReference>
<dbReference type="FunFam" id="3.40.50.720:FF:000084">
    <property type="entry name" value="Short-chain dehydrogenase reductase"/>
    <property type="match status" value="1"/>
</dbReference>
<keyword evidence="2" id="KW-0560">Oxidoreductase</keyword>